<dbReference type="InterPro" id="IPR014436">
    <property type="entry name" value="Extradiol_dOase_DODA"/>
</dbReference>
<dbReference type="CDD" id="cd07363">
    <property type="entry name" value="45_DOPA_Dioxygenase"/>
    <property type="match status" value="1"/>
</dbReference>
<evidence type="ECO:0000256" key="5">
    <source>
        <dbReference type="ARBA" id="ARBA00023002"/>
    </source>
</evidence>
<dbReference type="PANTHER" id="PTHR30096">
    <property type="entry name" value="4,5-DOPA DIOXYGENASE EXTRADIOL-LIKE PROTEIN"/>
    <property type="match status" value="1"/>
</dbReference>
<evidence type="ECO:0000256" key="4">
    <source>
        <dbReference type="ARBA" id="ARBA00022833"/>
    </source>
</evidence>
<comment type="similarity">
    <text evidence="2">Belongs to the DODA-type extradiol aromatic ring-opening dioxygenase family.</text>
</comment>
<dbReference type="EC" id="1.13.11.29" evidence="7"/>
<dbReference type="GO" id="GO:0008270">
    <property type="term" value="F:zinc ion binding"/>
    <property type="evidence" value="ECO:0007669"/>
    <property type="project" value="InterPro"/>
</dbReference>
<gene>
    <name evidence="7" type="primary">ygiD</name>
    <name evidence="7" type="ORF">KCG34_04455</name>
</gene>
<keyword evidence="7" id="KW-0223">Dioxygenase</keyword>
<protein>
    <submittedName>
        <fullName evidence="7">4,5-DOPA dioxygenase extradiol</fullName>
        <ecNumber evidence="7">1.13.11.29</ecNumber>
    </submittedName>
</protein>
<dbReference type="Pfam" id="PF02900">
    <property type="entry name" value="LigB"/>
    <property type="match status" value="1"/>
</dbReference>
<evidence type="ECO:0000256" key="1">
    <source>
        <dbReference type="ARBA" id="ARBA00001947"/>
    </source>
</evidence>
<dbReference type="Gene3D" id="3.40.830.10">
    <property type="entry name" value="LigB-like"/>
    <property type="match status" value="1"/>
</dbReference>
<accession>A0A975IW17</accession>
<keyword evidence="3" id="KW-0479">Metal-binding</keyword>
<dbReference type="GO" id="GO:0008198">
    <property type="term" value="F:ferrous iron binding"/>
    <property type="evidence" value="ECO:0007669"/>
    <property type="project" value="InterPro"/>
</dbReference>
<dbReference type="AlphaFoldDB" id="A0A975IW17"/>
<evidence type="ECO:0000259" key="6">
    <source>
        <dbReference type="Pfam" id="PF02900"/>
    </source>
</evidence>
<dbReference type="GO" id="GO:0050297">
    <property type="term" value="F:stizolobate synthase activity"/>
    <property type="evidence" value="ECO:0007669"/>
    <property type="project" value="UniProtKB-EC"/>
</dbReference>
<dbReference type="EMBL" id="CP073078">
    <property type="protein sequence ID" value="QUD89144.1"/>
    <property type="molecule type" value="Genomic_DNA"/>
</dbReference>
<evidence type="ECO:0000313" key="7">
    <source>
        <dbReference type="EMBL" id="QUD89144.1"/>
    </source>
</evidence>
<keyword evidence="8" id="KW-1185">Reference proteome</keyword>
<name>A0A975IW17_9CAUL</name>
<keyword evidence="5 7" id="KW-0560">Oxidoreductase</keyword>
<dbReference type="KEGG" id="caul:KCG34_04455"/>
<dbReference type="Proteomes" id="UP000676409">
    <property type="component" value="Chromosome"/>
</dbReference>
<feature type="domain" description="Extradiol ring-cleavage dioxygenase class III enzyme subunit B" evidence="6">
    <location>
        <begin position="29"/>
        <end position="242"/>
    </location>
</feature>
<evidence type="ECO:0000256" key="2">
    <source>
        <dbReference type="ARBA" id="ARBA00007581"/>
    </source>
</evidence>
<organism evidence="7 8">
    <name type="scientific">Phenylobacterium montanum</name>
    <dbReference type="NCBI Taxonomy" id="2823693"/>
    <lineage>
        <taxon>Bacteria</taxon>
        <taxon>Pseudomonadati</taxon>
        <taxon>Pseudomonadota</taxon>
        <taxon>Alphaproteobacteria</taxon>
        <taxon>Caulobacterales</taxon>
        <taxon>Caulobacteraceae</taxon>
        <taxon>Phenylobacterium</taxon>
    </lineage>
</organism>
<dbReference type="PANTHER" id="PTHR30096:SF0">
    <property type="entry name" value="4,5-DOPA DIOXYGENASE EXTRADIOL-LIKE PROTEIN"/>
    <property type="match status" value="1"/>
</dbReference>
<keyword evidence="4" id="KW-0862">Zinc</keyword>
<evidence type="ECO:0000313" key="8">
    <source>
        <dbReference type="Proteomes" id="UP000676409"/>
    </source>
</evidence>
<dbReference type="SUPFAM" id="SSF53213">
    <property type="entry name" value="LigB-like"/>
    <property type="match status" value="1"/>
</dbReference>
<dbReference type="NCBIfam" id="NF007914">
    <property type="entry name" value="PRK10628.1"/>
    <property type="match status" value="1"/>
</dbReference>
<dbReference type="InterPro" id="IPR004183">
    <property type="entry name" value="Xdiol_dOase_suB"/>
</dbReference>
<comment type="cofactor">
    <cofactor evidence="1">
        <name>Zn(2+)</name>
        <dbReference type="ChEBI" id="CHEBI:29105"/>
    </cofactor>
</comment>
<reference evidence="7" key="1">
    <citation type="submission" date="2021-04" db="EMBL/GenBank/DDBJ databases">
        <title>The complete genome sequence of Caulobacter sp. S6.</title>
        <authorList>
            <person name="Tang Y."/>
            <person name="Ouyang W."/>
            <person name="Liu Q."/>
            <person name="Huang B."/>
            <person name="Guo Z."/>
            <person name="Lei P."/>
        </authorList>
    </citation>
    <scope>NUCLEOTIDE SEQUENCE</scope>
    <source>
        <strain evidence="7">S6</strain>
    </source>
</reference>
<evidence type="ECO:0000256" key="3">
    <source>
        <dbReference type="ARBA" id="ARBA00022723"/>
    </source>
</evidence>
<sequence>MTQPARMPALFIGHGSPMNALQDNPLTRSWVELGRRLPRPKAILCVSAHWETKGVLITAAEKPRTIHDFYGFPQALYEMAYPAPGDPALAKDLEARLAPFRARADLDGWGLDHGAWSVLKFLYPEANVPVLQLSLDLRRSPDEHYEIGRALAPLRDEGILVLGSGNIVHNLRLFDPRNLQPLPWAVKFDAEVARRITARDHAALTDYLALGPEAALAAPEPDHFLPLLYVIATQHEDEPATVFNEMVVGSLSMTSAIVGTA</sequence>
<proteinExistence type="inferred from homology"/>
<dbReference type="RefSeq" id="WP_211939194.1">
    <property type="nucleotide sequence ID" value="NZ_CP073078.1"/>
</dbReference>
<dbReference type="PIRSF" id="PIRSF006157">
    <property type="entry name" value="Doxgns_DODA"/>
    <property type="match status" value="1"/>
</dbReference>